<dbReference type="Pfam" id="PF02909">
    <property type="entry name" value="TetR_C_1"/>
    <property type="match status" value="1"/>
</dbReference>
<evidence type="ECO:0000256" key="4">
    <source>
        <dbReference type="PROSITE-ProRule" id="PRU00335"/>
    </source>
</evidence>
<evidence type="ECO:0000256" key="3">
    <source>
        <dbReference type="ARBA" id="ARBA00023163"/>
    </source>
</evidence>
<dbReference type="InterPro" id="IPR001647">
    <property type="entry name" value="HTH_TetR"/>
</dbReference>
<name>A0A7W9KB33_9PSEU</name>
<keyword evidence="3" id="KW-0804">Transcription</keyword>
<dbReference type="GO" id="GO:0003700">
    <property type="term" value="F:DNA-binding transcription factor activity"/>
    <property type="evidence" value="ECO:0007669"/>
    <property type="project" value="TreeGrafter"/>
</dbReference>
<dbReference type="GO" id="GO:0000976">
    <property type="term" value="F:transcription cis-regulatory region binding"/>
    <property type="evidence" value="ECO:0007669"/>
    <property type="project" value="TreeGrafter"/>
</dbReference>
<evidence type="ECO:0000256" key="1">
    <source>
        <dbReference type="ARBA" id="ARBA00023015"/>
    </source>
</evidence>
<dbReference type="InterPro" id="IPR009057">
    <property type="entry name" value="Homeodomain-like_sf"/>
</dbReference>
<evidence type="ECO:0000259" key="5">
    <source>
        <dbReference type="PROSITE" id="PS50977"/>
    </source>
</evidence>
<dbReference type="PANTHER" id="PTHR30055">
    <property type="entry name" value="HTH-TYPE TRANSCRIPTIONAL REGULATOR RUTR"/>
    <property type="match status" value="1"/>
</dbReference>
<keyword evidence="7" id="KW-1185">Reference proteome</keyword>
<dbReference type="Proteomes" id="UP000585638">
    <property type="component" value="Unassembled WGS sequence"/>
</dbReference>
<comment type="caution">
    <text evidence="6">The sequence shown here is derived from an EMBL/GenBank/DDBJ whole genome shotgun (WGS) entry which is preliminary data.</text>
</comment>
<dbReference type="GO" id="GO:0045892">
    <property type="term" value="P:negative regulation of DNA-templated transcription"/>
    <property type="evidence" value="ECO:0007669"/>
    <property type="project" value="InterPro"/>
</dbReference>
<protein>
    <submittedName>
        <fullName evidence="6">AcrR family transcriptional regulator</fullName>
    </submittedName>
</protein>
<dbReference type="SUPFAM" id="SSF46689">
    <property type="entry name" value="Homeodomain-like"/>
    <property type="match status" value="1"/>
</dbReference>
<keyword evidence="1" id="KW-0805">Transcription regulation</keyword>
<dbReference type="InterPro" id="IPR050109">
    <property type="entry name" value="HTH-type_TetR-like_transc_reg"/>
</dbReference>
<feature type="DNA-binding region" description="H-T-H motif" evidence="4">
    <location>
        <begin position="50"/>
        <end position="69"/>
    </location>
</feature>
<gene>
    <name evidence="6" type="ORF">BJ998_000529</name>
</gene>
<evidence type="ECO:0000313" key="6">
    <source>
        <dbReference type="EMBL" id="MBB5889333.1"/>
    </source>
</evidence>
<feature type="domain" description="HTH tetR-type" evidence="5">
    <location>
        <begin position="27"/>
        <end position="87"/>
    </location>
</feature>
<dbReference type="Gene3D" id="1.10.357.10">
    <property type="entry name" value="Tetracycline Repressor, domain 2"/>
    <property type="match status" value="1"/>
</dbReference>
<dbReference type="SUPFAM" id="SSF48498">
    <property type="entry name" value="Tetracyclin repressor-like, C-terminal domain"/>
    <property type="match status" value="1"/>
</dbReference>
<keyword evidence="2 4" id="KW-0238">DNA-binding</keyword>
<organism evidence="6 7">
    <name type="scientific">Kutzneria kofuensis</name>
    <dbReference type="NCBI Taxonomy" id="103725"/>
    <lineage>
        <taxon>Bacteria</taxon>
        <taxon>Bacillati</taxon>
        <taxon>Actinomycetota</taxon>
        <taxon>Actinomycetes</taxon>
        <taxon>Pseudonocardiales</taxon>
        <taxon>Pseudonocardiaceae</taxon>
        <taxon>Kutzneria</taxon>
    </lineage>
</organism>
<reference evidence="6 7" key="1">
    <citation type="submission" date="2020-08" db="EMBL/GenBank/DDBJ databases">
        <title>Sequencing the genomes of 1000 actinobacteria strains.</title>
        <authorList>
            <person name="Klenk H.-P."/>
        </authorList>
    </citation>
    <scope>NUCLEOTIDE SEQUENCE [LARGE SCALE GENOMIC DNA]</scope>
    <source>
        <strain evidence="6 7">DSM 43851</strain>
    </source>
</reference>
<dbReference type="AlphaFoldDB" id="A0A7W9KB33"/>
<dbReference type="Gene3D" id="1.10.10.60">
    <property type="entry name" value="Homeodomain-like"/>
    <property type="match status" value="1"/>
</dbReference>
<dbReference type="PANTHER" id="PTHR30055:SF151">
    <property type="entry name" value="TRANSCRIPTIONAL REGULATORY PROTEIN"/>
    <property type="match status" value="1"/>
</dbReference>
<evidence type="ECO:0000256" key="2">
    <source>
        <dbReference type="ARBA" id="ARBA00023125"/>
    </source>
</evidence>
<dbReference type="InterPro" id="IPR036271">
    <property type="entry name" value="Tet_transcr_reg_TetR-rel_C_sf"/>
</dbReference>
<evidence type="ECO:0000313" key="7">
    <source>
        <dbReference type="Proteomes" id="UP000585638"/>
    </source>
</evidence>
<dbReference type="Pfam" id="PF00440">
    <property type="entry name" value="TetR_N"/>
    <property type="match status" value="1"/>
</dbReference>
<proteinExistence type="predicted"/>
<sequence length="232" mass="24965">MTESAKFVGTELLWELGDQGRAVTRPALTVPRIATAGIMLADEAGMAAVSMQQVAGMLDVTKMALYRHVTNKAELVAVMIEIAVGAPPDLSTVPGGWRPKLTEWARLMRETWQRHPWLPAATVGDRAMGPREIGWTEAAVAALEGTGLTGTQRMDAVFLVSGHIRNTQSASTSGTQPWNRDKRLHGQIAAHGDRFPALVAATDDAADAAPDSSWEFGLARIFDGLELLIEGR</sequence>
<dbReference type="RefSeq" id="WP_246488503.1">
    <property type="nucleotide sequence ID" value="NZ_BAAAWY010000037.1"/>
</dbReference>
<dbReference type="InterPro" id="IPR004111">
    <property type="entry name" value="Repressor_TetR_C"/>
</dbReference>
<dbReference type="EMBL" id="JACHIR010000001">
    <property type="protein sequence ID" value="MBB5889333.1"/>
    <property type="molecule type" value="Genomic_DNA"/>
</dbReference>
<accession>A0A7W9KB33</accession>
<dbReference type="PROSITE" id="PS50977">
    <property type="entry name" value="HTH_TETR_2"/>
    <property type="match status" value="1"/>
</dbReference>